<dbReference type="PANTHER" id="PTHR46797">
    <property type="entry name" value="HTH-TYPE TRANSCRIPTIONAL REGULATOR"/>
    <property type="match status" value="1"/>
</dbReference>
<evidence type="ECO:0000256" key="1">
    <source>
        <dbReference type="ARBA" id="ARBA00023125"/>
    </source>
</evidence>
<dbReference type="InterPro" id="IPR050807">
    <property type="entry name" value="TransReg_Diox_bact_type"/>
</dbReference>
<dbReference type="AlphaFoldDB" id="A0A1I2S5K2"/>
<protein>
    <submittedName>
        <fullName evidence="3">DNA-binding transcriptional regulator, XRE-family HTH domain</fullName>
    </submittedName>
</protein>
<dbReference type="InterPro" id="IPR010982">
    <property type="entry name" value="Lambda_DNA-bd_dom_sf"/>
</dbReference>
<evidence type="ECO:0000313" key="3">
    <source>
        <dbReference type="EMBL" id="SFG45271.1"/>
    </source>
</evidence>
<feature type="domain" description="HTH cro/C1-type" evidence="2">
    <location>
        <begin position="13"/>
        <end position="67"/>
    </location>
</feature>
<evidence type="ECO:0000259" key="2">
    <source>
        <dbReference type="PROSITE" id="PS50943"/>
    </source>
</evidence>
<name>A0A1I2S5K2_9FIRM</name>
<dbReference type="SUPFAM" id="SSF47413">
    <property type="entry name" value="lambda repressor-like DNA-binding domains"/>
    <property type="match status" value="1"/>
</dbReference>
<dbReference type="GO" id="GO:0005829">
    <property type="term" value="C:cytosol"/>
    <property type="evidence" value="ECO:0007669"/>
    <property type="project" value="TreeGrafter"/>
</dbReference>
<keyword evidence="4" id="KW-1185">Reference proteome</keyword>
<dbReference type="Pfam" id="PF01381">
    <property type="entry name" value="HTH_3"/>
    <property type="match status" value="1"/>
</dbReference>
<organism evidence="3 4">
    <name type="scientific">Desulfotruncus arcticus DSM 17038</name>
    <dbReference type="NCBI Taxonomy" id="1121424"/>
    <lineage>
        <taxon>Bacteria</taxon>
        <taxon>Bacillati</taxon>
        <taxon>Bacillota</taxon>
        <taxon>Clostridia</taxon>
        <taxon>Eubacteriales</taxon>
        <taxon>Desulfallaceae</taxon>
        <taxon>Desulfotruncus</taxon>
    </lineage>
</organism>
<dbReference type="Proteomes" id="UP000199337">
    <property type="component" value="Unassembled WGS sequence"/>
</dbReference>
<gene>
    <name evidence="3" type="ORF">SAMN05660649_01668</name>
</gene>
<keyword evidence="1 3" id="KW-0238">DNA-binding</keyword>
<dbReference type="PROSITE" id="PS50943">
    <property type="entry name" value="HTH_CROC1"/>
    <property type="match status" value="1"/>
</dbReference>
<dbReference type="RefSeq" id="WP_165613436.1">
    <property type="nucleotide sequence ID" value="NZ_FOOX01000005.1"/>
</dbReference>
<accession>A0A1I2S5K2</accession>
<dbReference type="SMART" id="SM00530">
    <property type="entry name" value="HTH_XRE"/>
    <property type="match status" value="1"/>
</dbReference>
<dbReference type="InterPro" id="IPR001387">
    <property type="entry name" value="Cro/C1-type_HTH"/>
</dbReference>
<dbReference type="GO" id="GO:0003677">
    <property type="term" value="F:DNA binding"/>
    <property type="evidence" value="ECO:0007669"/>
    <property type="project" value="UniProtKB-KW"/>
</dbReference>
<dbReference type="CDD" id="cd00093">
    <property type="entry name" value="HTH_XRE"/>
    <property type="match status" value="1"/>
</dbReference>
<dbReference type="Gene3D" id="1.10.260.40">
    <property type="entry name" value="lambda repressor-like DNA-binding domains"/>
    <property type="match status" value="1"/>
</dbReference>
<reference evidence="4" key="1">
    <citation type="submission" date="2016-10" db="EMBL/GenBank/DDBJ databases">
        <authorList>
            <person name="Varghese N."/>
            <person name="Submissions S."/>
        </authorList>
    </citation>
    <scope>NUCLEOTIDE SEQUENCE [LARGE SCALE GENOMIC DNA]</scope>
    <source>
        <strain evidence="4">DSM 17038</strain>
    </source>
</reference>
<dbReference type="STRING" id="341036.SAMN05660649_01668"/>
<dbReference type="PANTHER" id="PTHR46797:SF1">
    <property type="entry name" value="METHYLPHOSPHONATE SYNTHASE"/>
    <property type="match status" value="1"/>
</dbReference>
<dbReference type="EMBL" id="FOOX01000005">
    <property type="protein sequence ID" value="SFG45271.1"/>
    <property type="molecule type" value="Genomic_DNA"/>
</dbReference>
<evidence type="ECO:0000313" key="4">
    <source>
        <dbReference type="Proteomes" id="UP000199337"/>
    </source>
</evidence>
<dbReference type="GO" id="GO:0003700">
    <property type="term" value="F:DNA-binding transcription factor activity"/>
    <property type="evidence" value="ECO:0007669"/>
    <property type="project" value="TreeGrafter"/>
</dbReference>
<proteinExistence type="predicted"/>
<sequence length="119" mass="13597">MKPQDREILGKRIKEIRLKLGLTQDGLGKRANLHYSYIGQVERGNKVPSVKTLKRIAVALNISLESLLYEESGFEINDEDILVRELINAVKGCSPQELKLYINIIDQVKQYLKDKDSLD</sequence>